<dbReference type="Pfam" id="PF02167">
    <property type="entry name" value="Cytochrom_C1"/>
    <property type="match status" value="1"/>
</dbReference>
<evidence type="ECO:0000256" key="9">
    <source>
        <dbReference type="PIRSR" id="PIRSR602326-1"/>
    </source>
</evidence>
<evidence type="ECO:0000256" key="1">
    <source>
        <dbReference type="ARBA" id="ARBA00004370"/>
    </source>
</evidence>
<evidence type="ECO:0000313" key="13">
    <source>
        <dbReference type="WBParaSite" id="SCUD_0000107401-mRNA-1"/>
    </source>
</evidence>
<dbReference type="InterPro" id="IPR036909">
    <property type="entry name" value="Cyt_c-like_dom_sf"/>
</dbReference>
<sequence length="106" mass="11900">MNLPYWKSSKYYLWTKFTIASGVVGIGIVSLAVPVYASDLQAHPAKLPWIHNGIISSYDHASMRRGYQVYKEVCSACHSLKYMSYRHLVNTVLTEDEAKADAAEVS</sequence>
<dbReference type="GO" id="GO:0046872">
    <property type="term" value="F:metal ion binding"/>
    <property type="evidence" value="ECO:0007669"/>
    <property type="project" value="UniProtKB-KW"/>
</dbReference>
<feature type="transmembrane region" description="Helical" evidence="10">
    <location>
        <begin position="12"/>
        <end position="37"/>
    </location>
</feature>
<reference evidence="11 12" key="2">
    <citation type="submission" date="2018-11" db="EMBL/GenBank/DDBJ databases">
        <authorList>
            <consortium name="Pathogen Informatics"/>
        </authorList>
    </citation>
    <scope>NUCLEOTIDE SEQUENCE [LARGE SCALE GENOMIC DNA]</scope>
    <source>
        <strain evidence="11">Dakar</strain>
        <strain evidence="12">Dakar, Senegal</strain>
    </source>
</reference>
<keyword evidence="7 9" id="KW-0408">Iron</keyword>
<dbReference type="SUPFAM" id="SSF46626">
    <property type="entry name" value="Cytochrome c"/>
    <property type="match status" value="1"/>
</dbReference>
<dbReference type="GO" id="GO:0020037">
    <property type="term" value="F:heme binding"/>
    <property type="evidence" value="ECO:0007669"/>
    <property type="project" value="InterPro"/>
</dbReference>
<dbReference type="PANTHER" id="PTHR10266">
    <property type="entry name" value="CYTOCHROME C1"/>
    <property type="match status" value="1"/>
</dbReference>
<dbReference type="InterPro" id="IPR002326">
    <property type="entry name" value="Cyt_c1"/>
</dbReference>
<evidence type="ECO:0000256" key="2">
    <source>
        <dbReference type="ARBA" id="ARBA00006488"/>
    </source>
</evidence>
<accession>A0A183JEG2</accession>
<feature type="binding site" description="covalent" evidence="9">
    <location>
        <position position="74"/>
    </location>
    <ligand>
        <name>heme c</name>
        <dbReference type="ChEBI" id="CHEBI:61717"/>
    </ligand>
</feature>
<name>A0A183JEG2_9TREM</name>
<reference evidence="13" key="1">
    <citation type="submission" date="2016-06" db="UniProtKB">
        <authorList>
            <consortium name="WormBaseParasite"/>
        </authorList>
    </citation>
    <scope>IDENTIFICATION</scope>
</reference>
<gene>
    <name evidence="11" type="ORF">SCUD_LOCUS1075</name>
</gene>
<evidence type="ECO:0000256" key="4">
    <source>
        <dbReference type="ARBA" id="ARBA00022692"/>
    </source>
</evidence>
<keyword evidence="5 9" id="KW-0479">Metal-binding</keyword>
<dbReference type="PRINTS" id="PR00603">
    <property type="entry name" value="CYTOCHROMEC1"/>
</dbReference>
<comment type="similarity">
    <text evidence="2">Belongs to the cytochrome c family.</text>
</comment>
<keyword evidence="6 10" id="KW-1133">Transmembrane helix</keyword>
<keyword evidence="3 9" id="KW-0349">Heme</keyword>
<feature type="binding site" description="covalent" evidence="9">
    <location>
        <position position="77"/>
    </location>
    <ligand>
        <name>heme c</name>
        <dbReference type="ChEBI" id="CHEBI:61717"/>
    </ligand>
</feature>
<organism evidence="13">
    <name type="scientific">Schistosoma curassoni</name>
    <dbReference type="NCBI Taxonomy" id="6186"/>
    <lineage>
        <taxon>Eukaryota</taxon>
        <taxon>Metazoa</taxon>
        <taxon>Spiralia</taxon>
        <taxon>Lophotrochozoa</taxon>
        <taxon>Platyhelminthes</taxon>
        <taxon>Trematoda</taxon>
        <taxon>Digenea</taxon>
        <taxon>Strigeidida</taxon>
        <taxon>Schistosomatoidea</taxon>
        <taxon>Schistosomatidae</taxon>
        <taxon>Schistosoma</taxon>
    </lineage>
</organism>
<dbReference type="PANTHER" id="PTHR10266:SF3">
    <property type="entry name" value="CYTOCHROME C1, HEME PROTEIN, MITOCHONDRIAL"/>
    <property type="match status" value="1"/>
</dbReference>
<dbReference type="STRING" id="6186.A0A183JEG2"/>
<dbReference type="AlphaFoldDB" id="A0A183JEG2"/>
<keyword evidence="4 10" id="KW-0812">Transmembrane</keyword>
<keyword evidence="8 10" id="KW-0472">Membrane</keyword>
<protein>
    <submittedName>
        <fullName evidence="13">Cytochrome c1</fullName>
    </submittedName>
</protein>
<evidence type="ECO:0000256" key="8">
    <source>
        <dbReference type="ARBA" id="ARBA00023136"/>
    </source>
</evidence>
<keyword evidence="12" id="KW-1185">Reference proteome</keyword>
<proteinExistence type="inferred from homology"/>
<comment type="subcellular location">
    <subcellularLocation>
        <location evidence="1">Membrane</location>
    </subcellularLocation>
</comment>
<dbReference type="Proteomes" id="UP000279833">
    <property type="component" value="Unassembled WGS sequence"/>
</dbReference>
<dbReference type="GO" id="GO:0005739">
    <property type="term" value="C:mitochondrion"/>
    <property type="evidence" value="ECO:0007669"/>
    <property type="project" value="GOC"/>
</dbReference>
<evidence type="ECO:0000256" key="3">
    <source>
        <dbReference type="ARBA" id="ARBA00022617"/>
    </source>
</evidence>
<evidence type="ECO:0000313" key="11">
    <source>
        <dbReference type="EMBL" id="VDO65465.1"/>
    </source>
</evidence>
<evidence type="ECO:0000256" key="7">
    <source>
        <dbReference type="ARBA" id="ARBA00023004"/>
    </source>
</evidence>
<dbReference type="GO" id="GO:0006122">
    <property type="term" value="P:mitochondrial electron transport, ubiquinol to cytochrome c"/>
    <property type="evidence" value="ECO:0007669"/>
    <property type="project" value="TreeGrafter"/>
</dbReference>
<dbReference type="Gene3D" id="1.10.760.10">
    <property type="entry name" value="Cytochrome c-like domain"/>
    <property type="match status" value="1"/>
</dbReference>
<dbReference type="GO" id="GO:0016020">
    <property type="term" value="C:membrane"/>
    <property type="evidence" value="ECO:0007669"/>
    <property type="project" value="UniProtKB-SubCell"/>
</dbReference>
<dbReference type="GO" id="GO:0009055">
    <property type="term" value="F:electron transfer activity"/>
    <property type="evidence" value="ECO:0007669"/>
    <property type="project" value="InterPro"/>
</dbReference>
<comment type="cofactor">
    <cofactor evidence="9">
        <name>heme c</name>
        <dbReference type="ChEBI" id="CHEBI:61717"/>
    </cofactor>
    <text evidence="9">Binds 1 heme c group covalently per subunit.</text>
</comment>
<evidence type="ECO:0000313" key="12">
    <source>
        <dbReference type="Proteomes" id="UP000279833"/>
    </source>
</evidence>
<evidence type="ECO:0000256" key="6">
    <source>
        <dbReference type="ARBA" id="ARBA00022989"/>
    </source>
</evidence>
<evidence type="ECO:0000256" key="10">
    <source>
        <dbReference type="SAM" id="Phobius"/>
    </source>
</evidence>
<evidence type="ECO:0000256" key="5">
    <source>
        <dbReference type="ARBA" id="ARBA00022723"/>
    </source>
</evidence>
<feature type="binding site" description="covalent" evidence="9">
    <location>
        <position position="78"/>
    </location>
    <ligand>
        <name>heme c</name>
        <dbReference type="ChEBI" id="CHEBI:61717"/>
    </ligand>
</feature>
<dbReference type="WBParaSite" id="SCUD_0000107401-mRNA-1">
    <property type="protein sequence ID" value="SCUD_0000107401-mRNA-1"/>
    <property type="gene ID" value="SCUD_0000107401"/>
</dbReference>
<dbReference type="EMBL" id="UZAK01000829">
    <property type="protein sequence ID" value="VDO65465.1"/>
    <property type="molecule type" value="Genomic_DNA"/>
</dbReference>